<dbReference type="GO" id="GO:0000226">
    <property type="term" value="P:microtubule cytoskeleton organization"/>
    <property type="evidence" value="ECO:0007669"/>
    <property type="project" value="TreeGrafter"/>
</dbReference>
<dbReference type="InterPro" id="IPR006103">
    <property type="entry name" value="Glyco_hydro_2_cat"/>
</dbReference>
<evidence type="ECO:0000313" key="5">
    <source>
        <dbReference type="EMBL" id="CAI9304523.1"/>
    </source>
</evidence>
<dbReference type="GO" id="GO:0005737">
    <property type="term" value="C:cytoplasm"/>
    <property type="evidence" value="ECO:0007669"/>
    <property type="project" value="UniProtKB-SubCell"/>
</dbReference>
<dbReference type="InterPro" id="IPR039865">
    <property type="entry name" value="PPP2R3C"/>
</dbReference>
<dbReference type="EMBL" id="OX465085">
    <property type="protein sequence ID" value="CAI9304523.1"/>
    <property type="molecule type" value="Genomic_DNA"/>
</dbReference>
<dbReference type="PANTHER" id="PTHR12085">
    <property type="entry name" value="SERINE/THREONINE-PROTEIN PHOSPHATASE 2A REGULATORY SUBUNIT B'' SUBUNIT GAMMA"/>
    <property type="match status" value="1"/>
</dbReference>
<evidence type="ECO:0000256" key="3">
    <source>
        <dbReference type="ARBA" id="ARBA00022490"/>
    </source>
</evidence>
<dbReference type="AlphaFoldDB" id="A0AA36A4X5"/>
<dbReference type="Gene3D" id="2.60.120.260">
    <property type="entry name" value="Galactose-binding domain-like"/>
    <property type="match status" value="1"/>
</dbReference>
<accession>A0AA36A4X5</accession>
<dbReference type="Gene3D" id="3.20.20.80">
    <property type="entry name" value="Glycosidases"/>
    <property type="match status" value="1"/>
</dbReference>
<dbReference type="PROSITE" id="PS50222">
    <property type="entry name" value="EF_HAND_2"/>
    <property type="match status" value="1"/>
</dbReference>
<dbReference type="InterPro" id="IPR002048">
    <property type="entry name" value="EF_hand_dom"/>
</dbReference>
<reference evidence="5" key="1">
    <citation type="submission" date="2023-04" db="EMBL/GenBank/DDBJ databases">
        <authorList>
            <person name="Vijverberg K."/>
            <person name="Xiong W."/>
            <person name="Schranz E."/>
        </authorList>
    </citation>
    <scope>NUCLEOTIDE SEQUENCE</scope>
</reference>
<evidence type="ECO:0000256" key="2">
    <source>
        <dbReference type="ARBA" id="ARBA00007401"/>
    </source>
</evidence>
<dbReference type="GO" id="GO:0035303">
    <property type="term" value="P:regulation of dephosphorylation"/>
    <property type="evidence" value="ECO:0007669"/>
    <property type="project" value="InterPro"/>
</dbReference>
<keyword evidence="3" id="KW-0963">Cytoplasm</keyword>
<dbReference type="InterPro" id="IPR018247">
    <property type="entry name" value="EF_Hand_1_Ca_BS"/>
</dbReference>
<sequence>MESYIRGLIPNLAQLHDMLGAFVQMYCRIVAPKLFFFFDPNRRGKASIKNVLLIKCLQELMELHKESEEEVTDTEQVENWFSMTSAQHVCDMFLALDKDMNRTLSKQELREHADGTLTDIFIERAFDEHVRRVKMGRGNTREMDFESSICFTLNCSQDSSLPTEFEITEFCYEHGSNKKNVVAVKVYRWSDGSYLEDQDHWWLSGIHRDVLLLSKPKVFIAYYFFRSSSAESSTYADLEINDITNVKIEATLFDINTNEGSNLLSTNVASLELQQPSRFPLGFHGYRLEGKLRNPKLWSAEQGLLKENANGGKYRAYGGDFGDTPNDLNFCLNGLVWPDRTPHPTLKCGSRYLCFNEQEEYTELTVMQREKSV</sequence>
<dbReference type="SUPFAM" id="SSF49785">
    <property type="entry name" value="Galactose-binding domain-like"/>
    <property type="match status" value="1"/>
</dbReference>
<evidence type="ECO:0000259" key="4">
    <source>
        <dbReference type="PROSITE" id="PS50222"/>
    </source>
</evidence>
<feature type="domain" description="EF-hand" evidence="4">
    <location>
        <begin position="84"/>
        <end position="119"/>
    </location>
</feature>
<dbReference type="Pfam" id="PF02837">
    <property type="entry name" value="Glyco_hydro_2_N"/>
    <property type="match status" value="1"/>
</dbReference>
<gene>
    <name evidence="5" type="ORF">LSALG_LOCUS42892</name>
</gene>
<dbReference type="PROSITE" id="PS00018">
    <property type="entry name" value="EF_HAND_1"/>
    <property type="match status" value="1"/>
</dbReference>
<dbReference type="SUPFAM" id="SSF51445">
    <property type="entry name" value="(Trans)glycosidases"/>
    <property type="match status" value="1"/>
</dbReference>
<dbReference type="GO" id="GO:0004553">
    <property type="term" value="F:hydrolase activity, hydrolyzing O-glycosyl compounds"/>
    <property type="evidence" value="ECO:0007669"/>
    <property type="project" value="InterPro"/>
</dbReference>
<dbReference type="Proteomes" id="UP001177003">
    <property type="component" value="Chromosome 9"/>
</dbReference>
<dbReference type="PANTHER" id="PTHR12085:SF3">
    <property type="entry name" value="SERINE_THREONINE-PROTEIN PHOSPHATASE 2A REGULATORY SUBUNIT B'' SUBUNIT GAMMA"/>
    <property type="match status" value="1"/>
</dbReference>
<dbReference type="GO" id="GO:0005975">
    <property type="term" value="P:carbohydrate metabolic process"/>
    <property type="evidence" value="ECO:0007669"/>
    <property type="project" value="InterPro"/>
</dbReference>
<dbReference type="Pfam" id="PF02836">
    <property type="entry name" value="Glyco_hydro_2_C"/>
    <property type="match status" value="1"/>
</dbReference>
<comment type="subcellular location">
    <subcellularLocation>
        <location evidence="1">Cytoplasm</location>
    </subcellularLocation>
</comment>
<organism evidence="5 6">
    <name type="scientific">Lactuca saligna</name>
    <name type="common">Willowleaf lettuce</name>
    <dbReference type="NCBI Taxonomy" id="75948"/>
    <lineage>
        <taxon>Eukaryota</taxon>
        <taxon>Viridiplantae</taxon>
        <taxon>Streptophyta</taxon>
        <taxon>Embryophyta</taxon>
        <taxon>Tracheophyta</taxon>
        <taxon>Spermatophyta</taxon>
        <taxon>Magnoliopsida</taxon>
        <taxon>eudicotyledons</taxon>
        <taxon>Gunneridae</taxon>
        <taxon>Pentapetalae</taxon>
        <taxon>asterids</taxon>
        <taxon>campanulids</taxon>
        <taxon>Asterales</taxon>
        <taxon>Asteraceae</taxon>
        <taxon>Cichorioideae</taxon>
        <taxon>Cichorieae</taxon>
        <taxon>Lactucinae</taxon>
        <taxon>Lactuca</taxon>
    </lineage>
</organism>
<protein>
    <recommendedName>
        <fullName evidence="4">EF-hand domain-containing protein</fullName>
    </recommendedName>
</protein>
<dbReference type="GO" id="GO:0005509">
    <property type="term" value="F:calcium ion binding"/>
    <property type="evidence" value="ECO:0007669"/>
    <property type="project" value="InterPro"/>
</dbReference>
<evidence type="ECO:0000256" key="1">
    <source>
        <dbReference type="ARBA" id="ARBA00004496"/>
    </source>
</evidence>
<dbReference type="GO" id="GO:0005819">
    <property type="term" value="C:spindle"/>
    <property type="evidence" value="ECO:0007669"/>
    <property type="project" value="TreeGrafter"/>
</dbReference>
<name>A0AA36A4X5_LACSI</name>
<dbReference type="InterPro" id="IPR017853">
    <property type="entry name" value="GH"/>
</dbReference>
<dbReference type="InterPro" id="IPR006104">
    <property type="entry name" value="Glyco_hydro_2_N"/>
</dbReference>
<dbReference type="InterPro" id="IPR008979">
    <property type="entry name" value="Galactose-bd-like_sf"/>
</dbReference>
<dbReference type="GO" id="GO:0030865">
    <property type="term" value="P:cortical cytoskeleton organization"/>
    <property type="evidence" value="ECO:0007669"/>
    <property type="project" value="TreeGrafter"/>
</dbReference>
<proteinExistence type="inferred from homology"/>
<keyword evidence="6" id="KW-1185">Reference proteome</keyword>
<evidence type="ECO:0000313" key="6">
    <source>
        <dbReference type="Proteomes" id="UP001177003"/>
    </source>
</evidence>
<comment type="similarity">
    <text evidence="2">Belongs to the glycosyl hydrolase 2 family.</text>
</comment>